<dbReference type="InterPro" id="IPR027417">
    <property type="entry name" value="P-loop_NTPase"/>
</dbReference>
<organism evidence="2 3">
    <name type="scientific">Aquisalimonas asiatica</name>
    <dbReference type="NCBI Taxonomy" id="406100"/>
    <lineage>
        <taxon>Bacteria</taxon>
        <taxon>Pseudomonadati</taxon>
        <taxon>Pseudomonadota</taxon>
        <taxon>Gammaproteobacteria</taxon>
        <taxon>Chromatiales</taxon>
        <taxon>Ectothiorhodospiraceae</taxon>
        <taxon>Aquisalimonas</taxon>
    </lineage>
</organism>
<reference evidence="2 3" key="1">
    <citation type="submission" date="2016-10" db="EMBL/GenBank/DDBJ databases">
        <authorList>
            <person name="de Groot N.N."/>
        </authorList>
    </citation>
    <scope>NUCLEOTIDE SEQUENCE [LARGE SCALE GENOMIC DNA]</scope>
    <source>
        <strain evidence="2 3">CGMCC 1.6291</strain>
    </source>
</reference>
<dbReference type="GO" id="GO:0005525">
    <property type="term" value="F:GTP binding"/>
    <property type="evidence" value="ECO:0007669"/>
    <property type="project" value="InterPro"/>
</dbReference>
<dbReference type="CDD" id="cd03116">
    <property type="entry name" value="MobB"/>
    <property type="match status" value="1"/>
</dbReference>
<dbReference type="AlphaFoldDB" id="A0A1H8PUP3"/>
<dbReference type="PANTHER" id="PTHR40072:SF1">
    <property type="entry name" value="MOLYBDOPTERIN-GUANINE DINUCLEOTIDE BIOSYNTHESIS ADAPTER PROTEIN"/>
    <property type="match status" value="1"/>
</dbReference>
<dbReference type="Gene3D" id="3.40.50.300">
    <property type="entry name" value="P-loop containing nucleotide triphosphate hydrolases"/>
    <property type="match status" value="1"/>
</dbReference>
<dbReference type="SUPFAM" id="SSF52540">
    <property type="entry name" value="P-loop containing nucleoside triphosphate hydrolases"/>
    <property type="match status" value="1"/>
</dbReference>
<dbReference type="NCBIfam" id="TIGR00176">
    <property type="entry name" value="mobB"/>
    <property type="match status" value="1"/>
</dbReference>
<keyword evidence="3" id="KW-1185">Reference proteome</keyword>
<evidence type="ECO:0000259" key="1">
    <source>
        <dbReference type="Pfam" id="PF03205"/>
    </source>
</evidence>
<dbReference type="InterPro" id="IPR052539">
    <property type="entry name" value="MGD_biosynthesis_adapter"/>
</dbReference>
<dbReference type="PANTHER" id="PTHR40072">
    <property type="entry name" value="MOLYBDOPTERIN-GUANINE DINUCLEOTIDE BIOSYNTHESIS ADAPTER PROTEIN-RELATED"/>
    <property type="match status" value="1"/>
</dbReference>
<dbReference type="EMBL" id="FOEG01000001">
    <property type="protein sequence ID" value="SEO45722.1"/>
    <property type="molecule type" value="Genomic_DNA"/>
</dbReference>
<accession>A0A1H8PUP3</accession>
<dbReference type="Pfam" id="PF03205">
    <property type="entry name" value="MobB"/>
    <property type="match status" value="1"/>
</dbReference>
<dbReference type="GO" id="GO:0006777">
    <property type="term" value="P:Mo-molybdopterin cofactor biosynthetic process"/>
    <property type="evidence" value="ECO:0007669"/>
    <property type="project" value="InterPro"/>
</dbReference>
<dbReference type="Proteomes" id="UP000199657">
    <property type="component" value="Unassembled WGS sequence"/>
</dbReference>
<dbReference type="FunFam" id="3.40.50.300:FF:000920">
    <property type="entry name" value="Molybdopterin-guanine dinucleotide biosynthesis protein B"/>
    <property type="match status" value="1"/>
</dbReference>
<sequence>MTSTATMPRYPYQSLWPQTCRRPIVGFAAWSGTGKTTLLEAVIPRLREAGLRLALVKHAHHAFDVDHPGKDSYQLRKAGADQVLVTSGQRWALMRERQQERDPVLAEEIARLDQDSVDLLLVEGFRNERFPKIELLRETGRDRPPLFHDDDAIIAVATADDQPLETTLPRLSMNDPDGVARFILQEIAGAR</sequence>
<proteinExistence type="predicted"/>
<evidence type="ECO:0000313" key="3">
    <source>
        <dbReference type="Proteomes" id="UP000199657"/>
    </source>
</evidence>
<feature type="domain" description="Molybdopterin-guanine dinucleotide biosynthesis protein B (MobB)" evidence="1">
    <location>
        <begin position="24"/>
        <end position="158"/>
    </location>
</feature>
<evidence type="ECO:0000313" key="2">
    <source>
        <dbReference type="EMBL" id="SEO45722.1"/>
    </source>
</evidence>
<dbReference type="STRING" id="406100.SAMN04488052_101172"/>
<name>A0A1H8PUP3_9GAMM</name>
<dbReference type="InterPro" id="IPR004435">
    <property type="entry name" value="MobB_dom"/>
</dbReference>
<gene>
    <name evidence="2" type="ORF">SAMN04488052_101172</name>
</gene>
<protein>
    <submittedName>
        <fullName evidence="2">Molybdopterin guanine dinucleotide biosynthesis accessory protein MobB</fullName>
    </submittedName>
</protein>